<dbReference type="InterPro" id="IPR001309">
    <property type="entry name" value="Pept_C14_p20"/>
</dbReference>
<reference evidence="3 4" key="1">
    <citation type="journal article" date="2011" name="Science">
        <title>The ecoresponsive genome of Daphnia pulex.</title>
        <authorList>
            <person name="Colbourne J.K."/>
            <person name="Pfrender M.E."/>
            <person name="Gilbert D."/>
            <person name="Thomas W.K."/>
            <person name="Tucker A."/>
            <person name="Oakley T.H."/>
            <person name="Tokishita S."/>
            <person name="Aerts A."/>
            <person name="Arnold G.J."/>
            <person name="Basu M.K."/>
            <person name="Bauer D.J."/>
            <person name="Caceres C.E."/>
            <person name="Carmel L."/>
            <person name="Casola C."/>
            <person name="Choi J.H."/>
            <person name="Detter J.C."/>
            <person name="Dong Q."/>
            <person name="Dusheyko S."/>
            <person name="Eads B.D."/>
            <person name="Frohlich T."/>
            <person name="Geiler-Samerotte K.A."/>
            <person name="Gerlach D."/>
            <person name="Hatcher P."/>
            <person name="Jogdeo S."/>
            <person name="Krijgsveld J."/>
            <person name="Kriventseva E.V."/>
            <person name="Kultz D."/>
            <person name="Laforsch C."/>
            <person name="Lindquist E."/>
            <person name="Lopez J."/>
            <person name="Manak J.R."/>
            <person name="Muller J."/>
            <person name="Pangilinan J."/>
            <person name="Patwardhan R.P."/>
            <person name="Pitluck S."/>
            <person name="Pritham E.J."/>
            <person name="Rechtsteiner A."/>
            <person name="Rho M."/>
            <person name="Rogozin I.B."/>
            <person name="Sakarya O."/>
            <person name="Salamov A."/>
            <person name="Schaack S."/>
            <person name="Shapiro H."/>
            <person name="Shiga Y."/>
            <person name="Skalitzky C."/>
            <person name="Smith Z."/>
            <person name="Souvorov A."/>
            <person name="Sung W."/>
            <person name="Tang Z."/>
            <person name="Tsuchiya D."/>
            <person name="Tu H."/>
            <person name="Vos H."/>
            <person name="Wang M."/>
            <person name="Wolf Y.I."/>
            <person name="Yamagata H."/>
            <person name="Yamada T."/>
            <person name="Ye Y."/>
            <person name="Shaw J.R."/>
            <person name="Andrews J."/>
            <person name="Crease T.J."/>
            <person name="Tang H."/>
            <person name="Lucas S.M."/>
            <person name="Robertson H.M."/>
            <person name="Bork P."/>
            <person name="Koonin E.V."/>
            <person name="Zdobnov E.M."/>
            <person name="Grigoriev I.V."/>
            <person name="Lynch M."/>
            <person name="Boore J.L."/>
        </authorList>
    </citation>
    <scope>NUCLEOTIDE SEQUENCE [LARGE SCALE GENOMIC DNA]</scope>
</reference>
<dbReference type="GO" id="GO:0004197">
    <property type="term" value="F:cysteine-type endopeptidase activity"/>
    <property type="evidence" value="ECO:0007669"/>
    <property type="project" value="InterPro"/>
</dbReference>
<evidence type="ECO:0000256" key="1">
    <source>
        <dbReference type="SAM" id="Coils"/>
    </source>
</evidence>
<dbReference type="InterPro" id="IPR011600">
    <property type="entry name" value="Pept_C14_caspase"/>
</dbReference>
<feature type="domain" description="Caspase family p20" evidence="2">
    <location>
        <begin position="131"/>
        <end position="224"/>
    </location>
</feature>
<keyword evidence="4" id="KW-1185">Reference proteome</keyword>
<evidence type="ECO:0000313" key="4">
    <source>
        <dbReference type="Proteomes" id="UP000000305"/>
    </source>
</evidence>
<dbReference type="HOGENOM" id="CLU_1225893_0_0_1"/>
<keyword evidence="1" id="KW-0175">Coiled coil</keyword>
<accession>E9FV49</accession>
<dbReference type="KEGG" id="dpx:DAPPUDRAFT_95253"/>
<dbReference type="PROSITE" id="PS50208">
    <property type="entry name" value="CASPASE_P20"/>
    <property type="match status" value="1"/>
</dbReference>
<gene>
    <name evidence="3" type="ORF">DAPPUDRAFT_95253</name>
</gene>
<proteinExistence type="predicted"/>
<feature type="coiled-coil region" evidence="1">
    <location>
        <begin position="74"/>
        <end position="115"/>
    </location>
</feature>
<protein>
    <recommendedName>
        <fullName evidence="2">Caspase family p20 domain-containing protein</fullName>
    </recommendedName>
</protein>
<organism evidence="3 4">
    <name type="scientific">Daphnia pulex</name>
    <name type="common">Water flea</name>
    <dbReference type="NCBI Taxonomy" id="6669"/>
    <lineage>
        <taxon>Eukaryota</taxon>
        <taxon>Metazoa</taxon>
        <taxon>Ecdysozoa</taxon>
        <taxon>Arthropoda</taxon>
        <taxon>Crustacea</taxon>
        <taxon>Branchiopoda</taxon>
        <taxon>Diplostraca</taxon>
        <taxon>Cladocera</taxon>
        <taxon>Anomopoda</taxon>
        <taxon>Daphniidae</taxon>
        <taxon>Daphnia</taxon>
    </lineage>
</organism>
<dbReference type="Proteomes" id="UP000000305">
    <property type="component" value="Unassembled WGS sequence"/>
</dbReference>
<dbReference type="OrthoDB" id="6044770at2759"/>
<dbReference type="Pfam" id="PF00656">
    <property type="entry name" value="Peptidase_C14"/>
    <property type="match status" value="1"/>
</dbReference>
<dbReference type="InterPro" id="IPR029030">
    <property type="entry name" value="Caspase-like_dom_sf"/>
</dbReference>
<name>E9FV49_DAPPU</name>
<dbReference type="InParanoid" id="E9FV49"/>
<dbReference type="AlphaFoldDB" id="E9FV49"/>
<dbReference type="Gene3D" id="3.40.50.1460">
    <property type="match status" value="1"/>
</dbReference>
<evidence type="ECO:0000313" key="3">
    <source>
        <dbReference type="EMBL" id="EFX89170.1"/>
    </source>
</evidence>
<evidence type="ECO:0000259" key="2">
    <source>
        <dbReference type="PROSITE" id="PS50208"/>
    </source>
</evidence>
<sequence length="226" mass="26330">MSVSNKNPQNLRTANTQWENLVKLYEDVYTKKNERICVIFGEPFFEQDTNGVYVRGAKGLINIISVPKIYPVSKEDLKKENAMLKEELEKVKGMERALKKENMELKHENDVLRRNNGYRKKQEFNGRFEGDFEKIKGVFEGFGFVFDSIEVPSTEMLTKEVNDLVKKDLSEYQSIFVFVMSHGSYDRIGDVEHKSKEIQNLRKSLIDCDFLLDKPKVLVIEQCQTL</sequence>
<dbReference type="EMBL" id="GL732525">
    <property type="protein sequence ID" value="EFX89170.1"/>
    <property type="molecule type" value="Genomic_DNA"/>
</dbReference>
<dbReference type="SUPFAM" id="SSF52129">
    <property type="entry name" value="Caspase-like"/>
    <property type="match status" value="1"/>
</dbReference>
<dbReference type="GO" id="GO:0006508">
    <property type="term" value="P:proteolysis"/>
    <property type="evidence" value="ECO:0007669"/>
    <property type="project" value="InterPro"/>
</dbReference>